<dbReference type="SUPFAM" id="SSF47391">
    <property type="entry name" value="Dimerization-anchoring domain of cAMP-dependent PK regulatory subunit"/>
    <property type="match status" value="1"/>
</dbReference>
<dbReference type="Proteomes" id="UP001460270">
    <property type="component" value="Unassembled WGS sequence"/>
</dbReference>
<dbReference type="CDD" id="cd22976">
    <property type="entry name" value="DD_EFCAB10"/>
    <property type="match status" value="1"/>
</dbReference>
<accession>A0AAW0MNE8</accession>
<dbReference type="PANTHER" id="PTHR21847:SF1">
    <property type="entry name" value="EF-HAND CALCIUM-BINDING DOMAIN-CONTAINING PROTEIN 10"/>
    <property type="match status" value="1"/>
</dbReference>
<comment type="caution">
    <text evidence="2">The sequence shown here is derived from an EMBL/GenBank/DDBJ whole genome shotgun (WGS) entry which is preliminary data.</text>
</comment>
<keyword evidence="3" id="KW-1185">Reference proteome</keyword>
<dbReference type="InterPro" id="IPR056587">
    <property type="entry name" value="EF_EFCAB10_C"/>
</dbReference>
<sequence>MASEQEQAAQEYLEKHRILELMENLISLVLFNKPENPKQFMSEQLELLKKSRHSGTRGPSLFSNNNLDTVFGILDPADRKYISYDQYKHALQTLGVRELNECPDGVNEDKISQDTFKTEAMEGLLKSSETFYKSPS</sequence>
<evidence type="ECO:0000313" key="3">
    <source>
        <dbReference type="Proteomes" id="UP001460270"/>
    </source>
</evidence>
<proteinExistence type="predicted"/>
<dbReference type="AlphaFoldDB" id="A0AAW0MNE8"/>
<dbReference type="PANTHER" id="PTHR21847">
    <property type="entry name" value="EF-HAND CALCIUM-BINDING DOMAIN-CONTAINING PROTEIN 10"/>
    <property type="match status" value="1"/>
</dbReference>
<gene>
    <name evidence="2" type="ORF">WMY93_032680</name>
</gene>
<feature type="domain" description="EFCAB10 C-terminal EF-hand" evidence="1">
    <location>
        <begin position="66"/>
        <end position="124"/>
    </location>
</feature>
<dbReference type="InterPro" id="IPR049760">
    <property type="entry name" value="DD_EFCAB10"/>
</dbReference>
<protein>
    <recommendedName>
        <fullName evidence="1">EFCAB10 C-terminal EF-hand domain-containing protein</fullName>
    </recommendedName>
</protein>
<name>A0AAW0MNE8_9GOBI</name>
<organism evidence="2 3">
    <name type="scientific">Mugilogobius chulae</name>
    <name type="common">yellowstripe goby</name>
    <dbReference type="NCBI Taxonomy" id="88201"/>
    <lineage>
        <taxon>Eukaryota</taxon>
        <taxon>Metazoa</taxon>
        <taxon>Chordata</taxon>
        <taxon>Craniata</taxon>
        <taxon>Vertebrata</taxon>
        <taxon>Euteleostomi</taxon>
        <taxon>Actinopterygii</taxon>
        <taxon>Neopterygii</taxon>
        <taxon>Teleostei</taxon>
        <taxon>Neoteleostei</taxon>
        <taxon>Acanthomorphata</taxon>
        <taxon>Gobiaria</taxon>
        <taxon>Gobiiformes</taxon>
        <taxon>Gobioidei</taxon>
        <taxon>Gobiidae</taxon>
        <taxon>Gobionellinae</taxon>
        <taxon>Mugilogobius</taxon>
    </lineage>
</organism>
<evidence type="ECO:0000313" key="2">
    <source>
        <dbReference type="EMBL" id="KAK7880682.1"/>
    </source>
</evidence>
<dbReference type="EMBL" id="JBBPFD010000059">
    <property type="protein sequence ID" value="KAK7880682.1"/>
    <property type="molecule type" value="Genomic_DNA"/>
</dbReference>
<dbReference type="Pfam" id="PF24548">
    <property type="entry name" value="EF_EFCAB10_C"/>
    <property type="match status" value="1"/>
</dbReference>
<dbReference type="Gene3D" id="1.20.890.10">
    <property type="entry name" value="cAMP-dependent protein kinase regulatory subunit, dimerization-anchoring domain"/>
    <property type="match status" value="1"/>
</dbReference>
<reference evidence="3" key="1">
    <citation type="submission" date="2024-04" db="EMBL/GenBank/DDBJ databases">
        <title>Salinicola lusitanus LLJ914,a marine bacterium isolated from the Okinawa Trough.</title>
        <authorList>
            <person name="Li J."/>
        </authorList>
    </citation>
    <scope>NUCLEOTIDE SEQUENCE [LARGE SCALE GENOMIC DNA]</scope>
</reference>
<dbReference type="InterPro" id="IPR039879">
    <property type="entry name" value="EFC10"/>
</dbReference>
<evidence type="ECO:0000259" key="1">
    <source>
        <dbReference type="Pfam" id="PF24548"/>
    </source>
</evidence>